<gene>
    <name evidence="1" type="ORF">MXMO3_03493</name>
</gene>
<accession>A0A2R4MJ96</accession>
<dbReference type="InterPro" id="IPR009387">
    <property type="entry name" value="HigB-2"/>
</dbReference>
<dbReference type="RefSeq" id="WP_117396946.1">
    <property type="nucleotide sequence ID" value="NZ_CP021331.1"/>
</dbReference>
<keyword evidence="1" id="KW-0614">Plasmid</keyword>
<proteinExistence type="predicted"/>
<evidence type="ECO:0000313" key="1">
    <source>
        <dbReference type="EMBL" id="AVX05996.1"/>
    </source>
</evidence>
<reference evidence="1 2" key="1">
    <citation type="submission" date="2017-05" db="EMBL/GenBank/DDBJ databases">
        <title>Genome Analysis of Maritalea myrionectae HL2708#5.</title>
        <authorList>
            <consortium name="Cotde Inc.-PKNU"/>
            <person name="Jang D."/>
            <person name="Oh H.-M."/>
        </authorList>
    </citation>
    <scope>NUCLEOTIDE SEQUENCE [LARGE SCALE GENOMIC DNA]</scope>
    <source>
        <strain evidence="1 2">HL2708#5</strain>
        <plasmid evidence="2">phl2708x3</plasmid>
    </source>
</reference>
<dbReference type="EMBL" id="CP021331">
    <property type="protein sequence ID" value="AVX05996.1"/>
    <property type="molecule type" value="Genomic_DNA"/>
</dbReference>
<dbReference type="KEGG" id="mmyr:MXMO3_03493"/>
<dbReference type="Proteomes" id="UP000258927">
    <property type="component" value="Plasmid pHL2708X3"/>
</dbReference>
<keyword evidence="2" id="KW-1185">Reference proteome</keyword>
<organism evidence="1 2">
    <name type="scientific">Maritalea myrionectae</name>
    <dbReference type="NCBI Taxonomy" id="454601"/>
    <lineage>
        <taxon>Bacteria</taxon>
        <taxon>Pseudomonadati</taxon>
        <taxon>Pseudomonadota</taxon>
        <taxon>Alphaproteobacteria</taxon>
        <taxon>Hyphomicrobiales</taxon>
        <taxon>Devosiaceae</taxon>
        <taxon>Maritalea</taxon>
    </lineage>
</organism>
<protein>
    <submittedName>
        <fullName evidence="1">Toxin HigB-2</fullName>
    </submittedName>
</protein>
<sequence>MITVRETPTFIQQAEKLLTPEELDDLLFALSADPTAGDIIKDTGGVRKLRFQAKSKGKRGGSRVIYFYFDDNVPLTALFIYGKNQQDDLSPETKKMVKNMAEQIKKKARQTDE</sequence>
<dbReference type="AlphaFoldDB" id="A0A2R4MJ96"/>
<name>A0A2R4MJ96_9HYPH</name>
<dbReference type="Pfam" id="PF06296">
    <property type="entry name" value="RelE"/>
    <property type="match status" value="1"/>
</dbReference>
<geneLocation type="plasmid" evidence="2">
    <name>phl2708x3</name>
</geneLocation>
<evidence type="ECO:0000313" key="2">
    <source>
        <dbReference type="Proteomes" id="UP000258927"/>
    </source>
</evidence>
<dbReference type="PIRSF" id="PIRSF039032">
    <property type="entry name" value="HigB-2"/>
    <property type="match status" value="1"/>
</dbReference>